<gene>
    <name evidence="1" type="ORF">PR048_009880</name>
</gene>
<evidence type="ECO:0000313" key="2">
    <source>
        <dbReference type="Proteomes" id="UP001159363"/>
    </source>
</evidence>
<dbReference type="SUPFAM" id="SSF50630">
    <property type="entry name" value="Acid proteases"/>
    <property type="match status" value="1"/>
</dbReference>
<protein>
    <recommendedName>
        <fullName evidence="3">Peptidase A2 domain-containing protein</fullName>
    </recommendedName>
</protein>
<proteinExistence type="predicted"/>
<dbReference type="InterPro" id="IPR021109">
    <property type="entry name" value="Peptidase_aspartic_dom_sf"/>
</dbReference>
<organism evidence="1 2">
    <name type="scientific">Dryococelus australis</name>
    <dbReference type="NCBI Taxonomy" id="614101"/>
    <lineage>
        <taxon>Eukaryota</taxon>
        <taxon>Metazoa</taxon>
        <taxon>Ecdysozoa</taxon>
        <taxon>Arthropoda</taxon>
        <taxon>Hexapoda</taxon>
        <taxon>Insecta</taxon>
        <taxon>Pterygota</taxon>
        <taxon>Neoptera</taxon>
        <taxon>Polyneoptera</taxon>
        <taxon>Phasmatodea</taxon>
        <taxon>Verophasmatodea</taxon>
        <taxon>Anareolatae</taxon>
        <taxon>Phasmatidae</taxon>
        <taxon>Eurycanthinae</taxon>
        <taxon>Dryococelus</taxon>
    </lineage>
</organism>
<evidence type="ECO:0008006" key="3">
    <source>
        <dbReference type="Google" id="ProtNLM"/>
    </source>
</evidence>
<keyword evidence="2" id="KW-1185">Reference proteome</keyword>
<dbReference type="EMBL" id="JARBHB010000003">
    <property type="protein sequence ID" value="KAJ8890372.1"/>
    <property type="molecule type" value="Genomic_DNA"/>
</dbReference>
<accession>A0ABQ9I152</accession>
<reference evidence="1 2" key="1">
    <citation type="submission" date="2023-02" db="EMBL/GenBank/DDBJ databases">
        <title>LHISI_Scaffold_Assembly.</title>
        <authorList>
            <person name="Stuart O.P."/>
            <person name="Cleave R."/>
            <person name="Magrath M.J.L."/>
            <person name="Mikheyev A.S."/>
        </authorList>
    </citation>
    <scope>NUCLEOTIDE SEQUENCE [LARGE SCALE GENOMIC DNA]</scope>
    <source>
        <strain evidence="1">Daus_M_001</strain>
        <tissue evidence="1">Leg muscle</tissue>
    </source>
</reference>
<sequence>MSKQLPALQRTPIIRPGITCDRCGRANYRGVCPARNTLCYSCGCWDHYAKVYRASKNIQHLGEAPETLDANLDFMVGHVGEFFICLASPYNPFRVKVEVRELFSTIDFVIDTGADITCLPAEVLGSTKIVLTKCTNVVCGPDDRALEVAGFLKLTFCYKGQEKKVDVHFIKKTIFNPLLRTQSHYWML</sequence>
<dbReference type="Proteomes" id="UP001159363">
    <property type="component" value="Chromosome 3"/>
</dbReference>
<name>A0ABQ9I152_9NEOP</name>
<comment type="caution">
    <text evidence="1">The sequence shown here is derived from an EMBL/GenBank/DDBJ whole genome shotgun (WGS) entry which is preliminary data.</text>
</comment>
<evidence type="ECO:0000313" key="1">
    <source>
        <dbReference type="EMBL" id="KAJ8890372.1"/>
    </source>
</evidence>